<sequence length="33" mass="3844">MDHSQQEYAPVLHLRFLRIITTAIKLRIPITPA</sequence>
<dbReference type="EMBL" id="UINC01039033">
    <property type="protein sequence ID" value="SVB36916.1"/>
    <property type="molecule type" value="Genomic_DNA"/>
</dbReference>
<gene>
    <name evidence="1" type="ORF">METZ01_LOCUS189770</name>
</gene>
<feature type="non-terminal residue" evidence="1">
    <location>
        <position position="33"/>
    </location>
</feature>
<reference evidence="1" key="1">
    <citation type="submission" date="2018-05" db="EMBL/GenBank/DDBJ databases">
        <authorList>
            <person name="Lanie J.A."/>
            <person name="Ng W.-L."/>
            <person name="Kazmierczak K.M."/>
            <person name="Andrzejewski T.M."/>
            <person name="Davidsen T.M."/>
            <person name="Wayne K.J."/>
            <person name="Tettelin H."/>
            <person name="Glass J.I."/>
            <person name="Rusch D."/>
            <person name="Podicherti R."/>
            <person name="Tsui H.-C.T."/>
            <person name="Winkler M.E."/>
        </authorList>
    </citation>
    <scope>NUCLEOTIDE SEQUENCE</scope>
</reference>
<organism evidence="1">
    <name type="scientific">marine metagenome</name>
    <dbReference type="NCBI Taxonomy" id="408172"/>
    <lineage>
        <taxon>unclassified sequences</taxon>
        <taxon>metagenomes</taxon>
        <taxon>ecological metagenomes</taxon>
    </lineage>
</organism>
<accession>A0A382DEH7</accession>
<protein>
    <submittedName>
        <fullName evidence="1">Uncharacterized protein</fullName>
    </submittedName>
</protein>
<evidence type="ECO:0000313" key="1">
    <source>
        <dbReference type="EMBL" id="SVB36916.1"/>
    </source>
</evidence>
<dbReference type="AlphaFoldDB" id="A0A382DEH7"/>
<name>A0A382DEH7_9ZZZZ</name>
<proteinExistence type="predicted"/>